<sequence>MLGASNLVSMELKSNFPEDFRNLLRMTECQFEYLLLRVTNIIAKSDTNMRQAINAKTKLDVTLRYLATSDSFKSLEFLFRVPKNTISKFIPETCEAIYNELAEFIQVST</sequence>
<accession>A0AAV0WSP5</accession>
<gene>
    <name evidence="1" type="ORF">MEUPH1_LOCUS14101</name>
</gene>
<reference evidence="1 2" key="1">
    <citation type="submission" date="2023-01" db="EMBL/GenBank/DDBJ databases">
        <authorList>
            <person name="Whitehead M."/>
        </authorList>
    </citation>
    <scope>NUCLEOTIDE SEQUENCE [LARGE SCALE GENOMIC DNA]</scope>
</reference>
<dbReference type="AlphaFoldDB" id="A0AAV0WSP5"/>
<comment type="caution">
    <text evidence="1">The sequence shown here is derived from an EMBL/GenBank/DDBJ whole genome shotgun (WGS) entry which is preliminary data.</text>
</comment>
<protein>
    <submittedName>
        <fullName evidence="1">Uncharacterized protein</fullName>
    </submittedName>
</protein>
<keyword evidence="2" id="KW-1185">Reference proteome</keyword>
<organism evidence="1 2">
    <name type="scientific">Macrosiphum euphorbiae</name>
    <name type="common">potato aphid</name>
    <dbReference type="NCBI Taxonomy" id="13131"/>
    <lineage>
        <taxon>Eukaryota</taxon>
        <taxon>Metazoa</taxon>
        <taxon>Ecdysozoa</taxon>
        <taxon>Arthropoda</taxon>
        <taxon>Hexapoda</taxon>
        <taxon>Insecta</taxon>
        <taxon>Pterygota</taxon>
        <taxon>Neoptera</taxon>
        <taxon>Paraneoptera</taxon>
        <taxon>Hemiptera</taxon>
        <taxon>Sternorrhyncha</taxon>
        <taxon>Aphidomorpha</taxon>
        <taxon>Aphidoidea</taxon>
        <taxon>Aphididae</taxon>
        <taxon>Macrosiphini</taxon>
        <taxon>Macrosiphum</taxon>
    </lineage>
</organism>
<dbReference type="Proteomes" id="UP001160148">
    <property type="component" value="Unassembled WGS sequence"/>
</dbReference>
<proteinExistence type="predicted"/>
<evidence type="ECO:0000313" key="1">
    <source>
        <dbReference type="EMBL" id="CAI6358602.1"/>
    </source>
</evidence>
<dbReference type="EMBL" id="CARXXK010000002">
    <property type="protein sequence ID" value="CAI6358602.1"/>
    <property type="molecule type" value="Genomic_DNA"/>
</dbReference>
<evidence type="ECO:0000313" key="2">
    <source>
        <dbReference type="Proteomes" id="UP001160148"/>
    </source>
</evidence>
<name>A0AAV0WSP5_9HEMI</name>